<feature type="domain" description="Peptidase S49" evidence="2">
    <location>
        <begin position="136"/>
        <end position="286"/>
    </location>
</feature>
<dbReference type="KEGG" id="wfu:AXE80_10810"/>
<dbReference type="SUPFAM" id="SSF52096">
    <property type="entry name" value="ClpP/crotonase"/>
    <property type="match status" value="1"/>
</dbReference>
<evidence type="ECO:0000313" key="4">
    <source>
        <dbReference type="Proteomes" id="UP000092967"/>
    </source>
</evidence>
<name>A0A1B1Y7M5_9FLAO</name>
<dbReference type="RefSeq" id="WP_068827166.1">
    <property type="nucleotide sequence ID" value="NZ_CP014224.1"/>
</dbReference>
<comment type="similarity">
    <text evidence="1">Belongs to the peptidase S49 family.</text>
</comment>
<dbReference type="GO" id="GO:0008233">
    <property type="term" value="F:peptidase activity"/>
    <property type="evidence" value="ECO:0007669"/>
    <property type="project" value="InterPro"/>
</dbReference>
<organism evidence="3 4">
    <name type="scientific">Wenyingzhuangia fucanilytica</name>
    <dbReference type="NCBI Taxonomy" id="1790137"/>
    <lineage>
        <taxon>Bacteria</taxon>
        <taxon>Pseudomonadati</taxon>
        <taxon>Bacteroidota</taxon>
        <taxon>Flavobacteriia</taxon>
        <taxon>Flavobacteriales</taxon>
        <taxon>Flavobacteriaceae</taxon>
        <taxon>Wenyingzhuangia</taxon>
    </lineage>
</organism>
<proteinExistence type="inferred from homology"/>
<dbReference type="Proteomes" id="UP000092967">
    <property type="component" value="Chromosome"/>
</dbReference>
<evidence type="ECO:0000313" key="3">
    <source>
        <dbReference type="EMBL" id="ANW96734.1"/>
    </source>
</evidence>
<dbReference type="GO" id="GO:0006508">
    <property type="term" value="P:proteolysis"/>
    <property type="evidence" value="ECO:0007669"/>
    <property type="project" value="InterPro"/>
</dbReference>
<dbReference type="EMBL" id="CP014224">
    <property type="protein sequence ID" value="ANW96734.1"/>
    <property type="molecule type" value="Genomic_DNA"/>
</dbReference>
<dbReference type="OrthoDB" id="1490107at2"/>
<dbReference type="PANTHER" id="PTHR42987">
    <property type="entry name" value="PEPTIDASE S49"/>
    <property type="match status" value="1"/>
</dbReference>
<dbReference type="InterPro" id="IPR029045">
    <property type="entry name" value="ClpP/crotonase-like_dom_sf"/>
</dbReference>
<dbReference type="Pfam" id="PF01343">
    <property type="entry name" value="Peptidase_S49"/>
    <property type="match status" value="1"/>
</dbReference>
<keyword evidence="4" id="KW-1185">Reference proteome</keyword>
<reference evidence="3 4" key="1">
    <citation type="submission" date="2016-02" db="EMBL/GenBank/DDBJ databases">
        <authorList>
            <person name="Wen L."/>
            <person name="He K."/>
            <person name="Yang H."/>
        </authorList>
    </citation>
    <scope>NUCLEOTIDE SEQUENCE [LARGE SCALE GENOMIC DNA]</scope>
    <source>
        <strain evidence="3 4">CZ1127</strain>
    </source>
</reference>
<gene>
    <name evidence="3" type="ORF">AXE80_10810</name>
</gene>
<protein>
    <recommendedName>
        <fullName evidence="2">Peptidase S49 domain-containing protein</fullName>
    </recommendedName>
</protein>
<dbReference type="STRING" id="1790137.AXE80_10810"/>
<dbReference type="InterPro" id="IPR002142">
    <property type="entry name" value="Peptidase_S49"/>
</dbReference>
<dbReference type="PANTHER" id="PTHR42987:SF4">
    <property type="entry name" value="PROTEASE SOHB-RELATED"/>
    <property type="match status" value="1"/>
</dbReference>
<dbReference type="Gene3D" id="3.90.226.10">
    <property type="entry name" value="2-enoyl-CoA Hydratase, Chain A, domain 1"/>
    <property type="match status" value="1"/>
</dbReference>
<evidence type="ECO:0000259" key="2">
    <source>
        <dbReference type="Pfam" id="PF01343"/>
    </source>
</evidence>
<sequence length="299" mass="33238">MSENKNLLAFTEWKWAVSPEAFLAFKPYFNFLINGSAAVSDIHQKIEARYVRSVIDGSGNERGYSAEEPVADAIGVVRITGPIIKYGNWYMWGADELVAMLHAFDKDPNIRAIVIVIDSGGGMVSAAAPFKDFYAQKTKPVITIGDTCASLAVWLRCGADYNFADNDISAQFGSIGIVANFMSFKKYYEELGIKEHVIYSTHSEDKNKGFDMAMEGKYDLIKEEHLDPLALKFRAHVTASLPNLKTDTPGLLTGKMFYADDSLDIGLVHEIGNLNQAINKAHDLADQYEAKQIQNRFNN</sequence>
<evidence type="ECO:0000256" key="1">
    <source>
        <dbReference type="ARBA" id="ARBA00008683"/>
    </source>
</evidence>
<dbReference type="AlphaFoldDB" id="A0A1B1Y7M5"/>
<accession>A0A1B1Y7M5</accession>